<keyword evidence="1" id="KW-0472">Membrane</keyword>
<dbReference type="EMBL" id="JBHSGK010000003">
    <property type="protein sequence ID" value="MFC4735556.1"/>
    <property type="molecule type" value="Genomic_DNA"/>
</dbReference>
<keyword evidence="1" id="KW-0812">Transmembrane</keyword>
<feature type="transmembrane region" description="Helical" evidence="1">
    <location>
        <begin position="151"/>
        <end position="169"/>
    </location>
</feature>
<feature type="transmembrane region" description="Helical" evidence="1">
    <location>
        <begin position="6"/>
        <end position="32"/>
    </location>
</feature>
<dbReference type="InterPro" id="IPR012651">
    <property type="entry name" value="Thia_Transptr_ThiT"/>
</dbReference>
<feature type="transmembrane region" description="Helical" evidence="1">
    <location>
        <begin position="108"/>
        <end position="131"/>
    </location>
</feature>
<dbReference type="Pfam" id="PF09515">
    <property type="entry name" value="Thia_YuaJ"/>
    <property type="match status" value="1"/>
</dbReference>
<name>A0ABV9NTL4_9BACI</name>
<proteinExistence type="predicted"/>
<feature type="transmembrane region" description="Helical" evidence="1">
    <location>
        <begin position="80"/>
        <end position="101"/>
    </location>
</feature>
<dbReference type="RefSeq" id="WP_377908181.1">
    <property type="nucleotide sequence ID" value="NZ_JBHSGK010000003.1"/>
</dbReference>
<gene>
    <name evidence="2" type="primary">thiT</name>
    <name evidence="2" type="ORF">ACFO4L_03060</name>
</gene>
<keyword evidence="1" id="KW-1133">Transmembrane helix</keyword>
<reference evidence="3" key="1">
    <citation type="journal article" date="2019" name="Int. J. Syst. Evol. Microbiol.">
        <title>The Global Catalogue of Microorganisms (GCM) 10K type strain sequencing project: providing services to taxonomists for standard genome sequencing and annotation.</title>
        <authorList>
            <consortium name="The Broad Institute Genomics Platform"/>
            <consortium name="The Broad Institute Genome Sequencing Center for Infectious Disease"/>
            <person name="Wu L."/>
            <person name="Ma J."/>
        </authorList>
    </citation>
    <scope>NUCLEOTIDE SEQUENCE [LARGE SCALE GENOMIC DNA]</scope>
    <source>
        <strain evidence="3">JCM 12165</strain>
    </source>
</reference>
<accession>A0ABV9NTL4</accession>
<dbReference type="Gene3D" id="1.10.1760.20">
    <property type="match status" value="1"/>
</dbReference>
<organism evidence="2 3">
    <name type="scientific">Bacillus daqingensis</name>
    <dbReference type="NCBI Taxonomy" id="872396"/>
    <lineage>
        <taxon>Bacteria</taxon>
        <taxon>Bacillati</taxon>
        <taxon>Bacillota</taxon>
        <taxon>Bacilli</taxon>
        <taxon>Bacillales</taxon>
        <taxon>Bacillaceae</taxon>
        <taxon>Bacillus</taxon>
    </lineage>
</organism>
<protein>
    <submittedName>
        <fullName evidence="2">Energy-coupled thiamine transporter ThiT</fullName>
    </submittedName>
</protein>
<comment type="caution">
    <text evidence="2">The sequence shown here is derived from an EMBL/GenBank/DDBJ whole genome shotgun (WGS) entry which is preliminary data.</text>
</comment>
<evidence type="ECO:0000256" key="1">
    <source>
        <dbReference type="SAM" id="Phobius"/>
    </source>
</evidence>
<evidence type="ECO:0000313" key="3">
    <source>
        <dbReference type="Proteomes" id="UP001595896"/>
    </source>
</evidence>
<sequence length="183" mass="19544">MRSTKIVIMIETAFMAALALILSFITLFTMPFGGSVNLAMLPIILLSFRRGPAAGIACGIVFGLLNLMTGPYVVHWSQAILEYPVAFGLVGTAAFFSAWFGGRRVIGAVIAGIALAVALRFAAHFSAGVIWFGEFAPEGTPVALYSFLYNLGYLGPSLLLILIVTIFLLKKGGRILQPEGRSV</sequence>
<evidence type="ECO:0000313" key="2">
    <source>
        <dbReference type="EMBL" id="MFC4735556.1"/>
    </source>
</evidence>
<dbReference type="Proteomes" id="UP001595896">
    <property type="component" value="Unassembled WGS sequence"/>
</dbReference>
<keyword evidence="3" id="KW-1185">Reference proteome</keyword>
<dbReference type="NCBIfam" id="TIGR02357">
    <property type="entry name" value="ECF_ThiT_YuaJ"/>
    <property type="match status" value="1"/>
</dbReference>
<feature type="transmembrane region" description="Helical" evidence="1">
    <location>
        <begin position="53"/>
        <end position="74"/>
    </location>
</feature>